<dbReference type="Pfam" id="PF00271">
    <property type="entry name" value="Helicase_C"/>
    <property type="match status" value="1"/>
</dbReference>
<dbReference type="CDD" id="cd00085">
    <property type="entry name" value="HNHc"/>
    <property type="match status" value="1"/>
</dbReference>
<dbReference type="GO" id="GO:0004386">
    <property type="term" value="F:helicase activity"/>
    <property type="evidence" value="ECO:0007669"/>
    <property type="project" value="UniProtKB-KW"/>
</dbReference>
<reference evidence="2 3" key="1">
    <citation type="submission" date="2020-04" db="EMBL/GenBank/DDBJ databases">
        <title>Flammeovirgaceae bacterium KN852 isolated from deep sea.</title>
        <authorList>
            <person name="Zhang D.-C."/>
        </authorList>
    </citation>
    <scope>NUCLEOTIDE SEQUENCE [LARGE SCALE GENOMIC DNA]</scope>
    <source>
        <strain evidence="2 3">KN852</strain>
    </source>
</reference>
<accession>A0A848J7E4</accession>
<dbReference type="InterPro" id="IPR027417">
    <property type="entry name" value="P-loop_NTPase"/>
</dbReference>
<dbReference type="PANTHER" id="PTHR47396:SF1">
    <property type="entry name" value="ATP-DEPENDENT HELICASE IRC3-RELATED"/>
    <property type="match status" value="1"/>
</dbReference>
<dbReference type="InterPro" id="IPR014001">
    <property type="entry name" value="Helicase_ATP-bd"/>
</dbReference>
<dbReference type="Proteomes" id="UP000559010">
    <property type="component" value="Unassembled WGS sequence"/>
</dbReference>
<dbReference type="GO" id="GO:0005829">
    <property type="term" value="C:cytosol"/>
    <property type="evidence" value="ECO:0007669"/>
    <property type="project" value="TreeGrafter"/>
</dbReference>
<gene>
    <name evidence="2" type="ORF">HH304_18060</name>
</gene>
<dbReference type="PROSITE" id="PS51192">
    <property type="entry name" value="HELICASE_ATP_BIND_1"/>
    <property type="match status" value="1"/>
</dbReference>
<dbReference type="InterPro" id="IPR003615">
    <property type="entry name" value="HNH_nuc"/>
</dbReference>
<dbReference type="PANTHER" id="PTHR47396">
    <property type="entry name" value="TYPE I RESTRICTION ENZYME ECOKI R PROTEIN"/>
    <property type="match status" value="1"/>
</dbReference>
<evidence type="ECO:0000259" key="1">
    <source>
        <dbReference type="PROSITE" id="PS51192"/>
    </source>
</evidence>
<name>A0A848J7E4_9BACT</name>
<keyword evidence="3" id="KW-1185">Reference proteome</keyword>
<keyword evidence="2" id="KW-0378">Hydrolase</keyword>
<dbReference type="Gene3D" id="1.10.30.50">
    <property type="match status" value="1"/>
</dbReference>
<dbReference type="InterPro" id="IPR038718">
    <property type="entry name" value="SNF2-like_sf"/>
</dbReference>
<dbReference type="AlphaFoldDB" id="A0A848J7E4"/>
<dbReference type="GO" id="GO:0003677">
    <property type="term" value="F:DNA binding"/>
    <property type="evidence" value="ECO:0007669"/>
    <property type="project" value="InterPro"/>
</dbReference>
<dbReference type="RefSeq" id="WP_169684683.1">
    <property type="nucleotide sequence ID" value="NZ_JABBNU010000012.1"/>
</dbReference>
<dbReference type="GO" id="GO:0004519">
    <property type="term" value="F:endonuclease activity"/>
    <property type="evidence" value="ECO:0007669"/>
    <property type="project" value="InterPro"/>
</dbReference>
<comment type="caution">
    <text evidence="2">The sequence shown here is derived from an EMBL/GenBank/DDBJ whole genome shotgun (WGS) entry which is preliminary data.</text>
</comment>
<dbReference type="Gene3D" id="3.40.50.10810">
    <property type="entry name" value="Tandem AAA-ATPase domain"/>
    <property type="match status" value="1"/>
</dbReference>
<dbReference type="InterPro" id="IPR002711">
    <property type="entry name" value="HNH"/>
</dbReference>
<feature type="domain" description="Helicase ATP-binding" evidence="1">
    <location>
        <begin position="87"/>
        <end position="246"/>
    </location>
</feature>
<protein>
    <submittedName>
        <fullName evidence="2">DEAD/DEAH box helicase family protein</fullName>
    </submittedName>
</protein>
<dbReference type="SMART" id="SM00487">
    <property type="entry name" value="DEXDc"/>
    <property type="match status" value="1"/>
</dbReference>
<dbReference type="Pfam" id="PF01844">
    <property type="entry name" value="HNH"/>
    <property type="match status" value="1"/>
</dbReference>
<keyword evidence="2" id="KW-0347">Helicase</keyword>
<dbReference type="InterPro" id="IPR006935">
    <property type="entry name" value="Helicase/UvrB_N"/>
</dbReference>
<evidence type="ECO:0000313" key="2">
    <source>
        <dbReference type="EMBL" id="NMM50319.1"/>
    </source>
</evidence>
<dbReference type="GO" id="GO:0008270">
    <property type="term" value="F:zinc ion binding"/>
    <property type="evidence" value="ECO:0007669"/>
    <property type="project" value="InterPro"/>
</dbReference>
<dbReference type="InterPro" id="IPR050742">
    <property type="entry name" value="Helicase_Restrict-Modif_Enz"/>
</dbReference>
<dbReference type="EMBL" id="JABBNU010000012">
    <property type="protein sequence ID" value="NMM50319.1"/>
    <property type="molecule type" value="Genomic_DNA"/>
</dbReference>
<keyword evidence="2" id="KW-0547">Nucleotide-binding</keyword>
<dbReference type="Pfam" id="PF04851">
    <property type="entry name" value="ResIII"/>
    <property type="match status" value="1"/>
</dbReference>
<dbReference type="SUPFAM" id="SSF52540">
    <property type="entry name" value="P-loop containing nucleoside triphosphate hydrolases"/>
    <property type="match status" value="1"/>
</dbReference>
<organism evidence="2 3">
    <name type="scientific">Marinigracilibium pacificum</name>
    <dbReference type="NCBI Taxonomy" id="2729599"/>
    <lineage>
        <taxon>Bacteria</taxon>
        <taxon>Pseudomonadati</taxon>
        <taxon>Bacteroidota</taxon>
        <taxon>Cytophagia</taxon>
        <taxon>Cytophagales</taxon>
        <taxon>Flammeovirgaceae</taxon>
        <taxon>Marinigracilibium</taxon>
    </lineage>
</organism>
<dbReference type="GO" id="GO:0016787">
    <property type="term" value="F:hydrolase activity"/>
    <property type="evidence" value="ECO:0007669"/>
    <property type="project" value="InterPro"/>
</dbReference>
<dbReference type="GO" id="GO:0005524">
    <property type="term" value="F:ATP binding"/>
    <property type="evidence" value="ECO:0007669"/>
    <property type="project" value="InterPro"/>
</dbReference>
<dbReference type="InterPro" id="IPR001650">
    <property type="entry name" value="Helicase_C-like"/>
</dbReference>
<keyword evidence="2" id="KW-0067">ATP-binding</keyword>
<dbReference type="SMART" id="SM00507">
    <property type="entry name" value="HNHc"/>
    <property type="match status" value="1"/>
</dbReference>
<sequence>MNRFFSTSQRHALLYISEFCKNCGQPLDKMEADHIIPYSKGGETNMNNAQALCPDCNKRKSNLINMKAKELKLRNWQREGFERFKEVYHNQQGTVFLCVAGVGSGKTIYASYLFNYLLRHNYFDSVIIVSPTENIKRNWAAKMEQIFKIRVDHDYKFKHHWPRDCQGISITYQILTERNIELLTQFINERTLLIVDEVHHAGNSKAWGDGIERIGELCGFKLLLTGTPDRNDNSPIPFVDYQEFEENGIKKFKLVGINMSYTYGQAVNDKEVCPTIFQRQSASAITIDGTSILDENTIPDIDGKKFYNQIISVKPEGNCWVYQSFIKANAKLNEINDFRNENYAGLIVCNSIIDAEKLYTRIYDEFGPGFVEIVTSDDRDSSRKIEKFTHSTVPWIISINMVSEGVDIPRIRVILYASNTLTTVRFIQVMGRGVRNPKHFENNHDVCYFYMADYKPLLENAQLVKDEIAHIYKEIIEETEKRNGIGGGSPLFSIEDIVLEAESIDSGNVYDASFWDANEDFTATKVAAKIGASKDIILAAWKELKIMEGKSTPEERPHEFRSITERKQDNKKLIKDIVGKIAYKLKRGKPTPDVIKFVHNELNKRIGVVYSNMATEEQLIKKLEYGKQWFLKLNKK</sequence>
<dbReference type="Gene3D" id="3.40.50.300">
    <property type="entry name" value="P-loop containing nucleotide triphosphate hydrolases"/>
    <property type="match status" value="1"/>
</dbReference>
<proteinExistence type="predicted"/>
<evidence type="ECO:0000313" key="3">
    <source>
        <dbReference type="Proteomes" id="UP000559010"/>
    </source>
</evidence>